<dbReference type="GO" id="GO:0016787">
    <property type="term" value="F:hydrolase activity"/>
    <property type="evidence" value="ECO:0007669"/>
    <property type="project" value="UniProtKB-KW"/>
</dbReference>
<dbReference type="SUPFAM" id="SSF55031">
    <property type="entry name" value="Bacterial exopeptidase dimerisation domain"/>
    <property type="match status" value="1"/>
</dbReference>
<dbReference type="InterPro" id="IPR001261">
    <property type="entry name" value="ArgE/DapE_CS"/>
</dbReference>
<evidence type="ECO:0000256" key="2">
    <source>
        <dbReference type="ARBA" id="ARBA00022723"/>
    </source>
</evidence>
<dbReference type="STRING" id="1089553.Tph_c27060"/>
<evidence type="ECO:0000313" key="6">
    <source>
        <dbReference type="EMBL" id="AFV12871.1"/>
    </source>
</evidence>
<dbReference type="SUPFAM" id="SSF53187">
    <property type="entry name" value="Zn-dependent exopeptidases"/>
    <property type="match status" value="1"/>
</dbReference>
<dbReference type="GO" id="GO:0046872">
    <property type="term" value="F:metal ion binding"/>
    <property type="evidence" value="ECO:0007669"/>
    <property type="project" value="UniProtKB-KW"/>
</dbReference>
<evidence type="ECO:0000313" key="7">
    <source>
        <dbReference type="Proteomes" id="UP000000467"/>
    </source>
</evidence>
<evidence type="ECO:0000256" key="4">
    <source>
        <dbReference type="ARBA" id="ARBA00022833"/>
    </source>
</evidence>
<dbReference type="Gene3D" id="3.40.630.10">
    <property type="entry name" value="Zn peptidases"/>
    <property type="match status" value="1"/>
</dbReference>
<dbReference type="PANTHER" id="PTHR43808">
    <property type="entry name" value="ACETYLORNITHINE DEACETYLASE"/>
    <property type="match status" value="1"/>
</dbReference>
<reference evidence="6 7" key="1">
    <citation type="journal article" date="2012" name="BMC Genomics">
        <title>Genome-guided analysis of physiological and morphological traits of the fermentative acetate oxidizer Thermacetogenium phaeum.</title>
        <authorList>
            <person name="Oehler D."/>
            <person name="Poehlein A."/>
            <person name="Leimbach A."/>
            <person name="Muller N."/>
            <person name="Daniel R."/>
            <person name="Gottschalk G."/>
            <person name="Schink B."/>
        </authorList>
    </citation>
    <scope>NUCLEOTIDE SEQUENCE [LARGE SCALE GENOMIC DNA]</scope>
    <source>
        <strain evidence="7">ATCC BAA-254 / DSM 26808 / PB</strain>
    </source>
</reference>
<proteinExistence type="predicted"/>
<sequence>MLTEERSMLLIELCRKMLKTPSLSGQESEVVKLIENTMESWDFDEVVVDKYGSVIGRIKGKKPGKTLLLDGHIDTVDVSDRKLWQHDPYGAEVVDGKIFGRGATDMKGPMSAMIAAAAFFARDTGRDFSGDIYLSCTVHEECFEGIAAREISARVNPDYVIIGEPSGLNLMRGQRGRAEIVVETYGKTAHSANPQFGKNAVYYMMRVIRAIKGVRLERQEVLGEGILELTDIISSPYPGKSVVPNLCRVTYDRRTLAGETKESVISQIEEVINKLAEEDPELEAKVYFARGEERCWTGETIRAERFYPAWLLDEQHELVQTALKGLVSVGLKPEVSHWSFCTNGSHFAGEAGIPTVGFGPSYEHLAHIIDEYIEVEQLLKGCQGYYGIISALLRQ</sequence>
<dbReference type="PROSITE" id="PS00758">
    <property type="entry name" value="ARGE_DAPE_CPG2_1"/>
    <property type="match status" value="1"/>
</dbReference>
<dbReference type="InterPro" id="IPR036264">
    <property type="entry name" value="Bact_exopeptidase_dim_dom"/>
</dbReference>
<dbReference type="EMBL" id="CP003732">
    <property type="protein sequence ID" value="AFV12871.1"/>
    <property type="molecule type" value="Genomic_DNA"/>
</dbReference>
<dbReference type="InterPro" id="IPR050072">
    <property type="entry name" value="Peptidase_M20A"/>
</dbReference>
<dbReference type="Pfam" id="PF07687">
    <property type="entry name" value="M20_dimer"/>
    <property type="match status" value="1"/>
</dbReference>
<keyword evidence="3" id="KW-0378">Hydrolase</keyword>
<accession>K4LIR0</accession>
<dbReference type="Gene3D" id="3.30.70.360">
    <property type="match status" value="1"/>
</dbReference>
<dbReference type="Proteomes" id="UP000000467">
    <property type="component" value="Chromosome"/>
</dbReference>
<organism evidence="6 7">
    <name type="scientific">Thermacetogenium phaeum (strain ATCC BAA-254 / DSM 26808 / PB)</name>
    <dbReference type="NCBI Taxonomy" id="1089553"/>
    <lineage>
        <taxon>Bacteria</taxon>
        <taxon>Bacillati</taxon>
        <taxon>Bacillota</taxon>
        <taxon>Clostridia</taxon>
        <taxon>Thermoanaerobacterales</taxon>
        <taxon>Thermoanaerobacteraceae</taxon>
        <taxon>Thermacetogenium</taxon>
    </lineage>
</organism>
<dbReference type="OrthoDB" id="9792335at2"/>
<name>K4LIR0_THEPS</name>
<protein>
    <recommendedName>
        <fullName evidence="5">Peptidase M20 dimerisation domain-containing protein</fullName>
    </recommendedName>
</protein>
<dbReference type="eggNOG" id="COG0624">
    <property type="taxonomic scope" value="Bacteria"/>
</dbReference>
<evidence type="ECO:0000256" key="1">
    <source>
        <dbReference type="ARBA" id="ARBA00001947"/>
    </source>
</evidence>
<dbReference type="KEGG" id="tpz:Tph_c27060"/>
<comment type="cofactor">
    <cofactor evidence="1">
        <name>Zn(2+)</name>
        <dbReference type="ChEBI" id="CHEBI:29105"/>
    </cofactor>
</comment>
<dbReference type="HOGENOM" id="CLU_021802_2_1_9"/>
<dbReference type="Pfam" id="PF01546">
    <property type="entry name" value="Peptidase_M20"/>
    <property type="match status" value="1"/>
</dbReference>
<keyword evidence="7" id="KW-1185">Reference proteome</keyword>
<feature type="domain" description="Peptidase M20 dimerisation" evidence="5">
    <location>
        <begin position="173"/>
        <end position="279"/>
    </location>
</feature>
<keyword evidence="4" id="KW-0862">Zinc</keyword>
<dbReference type="RefSeq" id="WP_015051731.1">
    <property type="nucleotide sequence ID" value="NC_018870.1"/>
</dbReference>
<evidence type="ECO:0000256" key="3">
    <source>
        <dbReference type="ARBA" id="ARBA00022801"/>
    </source>
</evidence>
<gene>
    <name evidence="6" type="ordered locus">Tph_c27060</name>
</gene>
<evidence type="ECO:0000259" key="5">
    <source>
        <dbReference type="Pfam" id="PF07687"/>
    </source>
</evidence>
<dbReference type="AlphaFoldDB" id="K4LIR0"/>
<keyword evidence="2" id="KW-0479">Metal-binding</keyword>
<dbReference type="InterPro" id="IPR002933">
    <property type="entry name" value="Peptidase_M20"/>
</dbReference>
<dbReference type="InterPro" id="IPR011650">
    <property type="entry name" value="Peptidase_M20_dimer"/>
</dbReference>
<dbReference type="NCBIfam" id="NF009555">
    <property type="entry name" value="PRK13004.1"/>
    <property type="match status" value="1"/>
</dbReference>